<dbReference type="SUPFAM" id="SSF52317">
    <property type="entry name" value="Class I glutamine amidotransferase-like"/>
    <property type="match status" value="1"/>
</dbReference>
<dbReference type="NCBIfam" id="TIGR02226">
    <property type="entry name" value="two_anch"/>
    <property type="match status" value="1"/>
</dbReference>
<dbReference type="AlphaFoldDB" id="A0A2Z4FPN8"/>
<dbReference type="InterPro" id="IPR024163">
    <property type="entry name" value="Aerotolerance_reg_N"/>
</dbReference>
<evidence type="ECO:0000313" key="2">
    <source>
        <dbReference type="Proteomes" id="UP000249799"/>
    </source>
</evidence>
<dbReference type="Pfam" id="PF13519">
    <property type="entry name" value="VWA_2"/>
    <property type="match status" value="1"/>
</dbReference>
<dbReference type="Gene3D" id="3.40.50.410">
    <property type="entry name" value="von Willebrand factor, type A domain"/>
    <property type="match status" value="1"/>
</dbReference>
<dbReference type="InterPro" id="IPR011933">
    <property type="entry name" value="Double_TM_dom"/>
</dbReference>
<dbReference type="InterPro" id="IPR036465">
    <property type="entry name" value="vWFA_dom_sf"/>
</dbReference>
<dbReference type="PANTHER" id="PTHR37464:SF1">
    <property type="entry name" value="BLL2463 PROTEIN"/>
    <property type="match status" value="1"/>
</dbReference>
<dbReference type="Proteomes" id="UP000249799">
    <property type="component" value="Chromosome"/>
</dbReference>
<dbReference type="InterPro" id="IPR002035">
    <property type="entry name" value="VWF_A"/>
</dbReference>
<dbReference type="InterPro" id="IPR029062">
    <property type="entry name" value="Class_I_gatase-like"/>
</dbReference>
<dbReference type="Gene3D" id="3.40.50.880">
    <property type="match status" value="1"/>
</dbReference>
<dbReference type="CDD" id="cd03143">
    <property type="entry name" value="A4_beta-galactosidase_middle_domain"/>
    <property type="match status" value="1"/>
</dbReference>
<name>A0A2Z4FPN8_9DELT</name>
<reference evidence="1 2" key="1">
    <citation type="submission" date="2018-06" db="EMBL/GenBank/DDBJ databases">
        <title>Lujinxingia sediminis gen. nov. sp. nov., a new facultative anaerobic member of the class Deltaproteobacteria, and proposal of Lujinxingaceae fam. nov.</title>
        <authorList>
            <person name="Guo L.-Y."/>
            <person name="Li C.-M."/>
            <person name="Wang S."/>
            <person name="Du Z.-J."/>
        </authorList>
    </citation>
    <scope>NUCLEOTIDE SEQUENCE [LARGE SCALE GENOMIC DNA]</scope>
    <source>
        <strain evidence="1 2">FA350</strain>
    </source>
</reference>
<proteinExistence type="predicted"/>
<dbReference type="KEGG" id="bsed:DN745_16970"/>
<accession>A0A2Z4FPN8</accession>
<dbReference type="OrthoDB" id="9769144at2"/>
<protein>
    <submittedName>
        <fullName evidence="1">Uncharacterized protein</fullName>
    </submittedName>
</protein>
<sequence>MSFLEPLFLAGLLAIGIPIAIHLINRRKATRQPFPAMRLLLESNQKEAPSIKVRQWLLLALRILIVAALAFALAKPYFLSSKGVTASERLPAAVVVVVDDSASMQYGDWWARAEDAFDEQMGELRPWDEVALIRTSSVGKTGGLGPIARFSTDHKGVRNAFTNLKPGDISTDLSQAAVAASDLLAASQLPGKYIVLISDFSLGGFPENPRPESRIPYEIRKVSVRKNKSSAPDNLSVSGVDYVQEHGIDRADIKSENGDSPSGAKFARGTNADIWKITATVTNHSEKDKTGVEIRLNIDGQDVAGGLVDVEAGKSASYEFRHRFEGEGVKKAYVELADADDYAPDNRYYFGISLKDRIRVLLVNGEPSGVAYSDETYFLVRALNPGGRSKSSIIPEVTSPSGLAERDLAEFDVVVLANVARVAPKGADKLKNFVRGGGGLFLTMGGQVDPASWNQNMSELLPKPLRGVKQLAERDDPDAPVKITHLGTRMREHPVFRVFDLAGGASLQSAQVYSYMLLEPSLPDQVRQILAFKDSAPALVERKVGDGRVLLLTTTIDRDWTDLPVRTAYLPLTRRIVQFLARRATSARQDKPVVGHRITLDVSGLVDERAIIHGPNKMRLVMEPVNGEVAFVPEVLGSYEVWADRDGQGDDAKSTEKSANNRLDALAFAVNADPGESQLNALAEDAFDPWTEASAADVAAGDGDSQALKDALGEDERRVNIWPPFLFAITIFLLLESLLGTRRSVLAKIWRLITFQKESEVEV</sequence>
<organism evidence="1 2">
    <name type="scientific">Bradymonas sediminis</name>
    <dbReference type="NCBI Taxonomy" id="1548548"/>
    <lineage>
        <taxon>Bacteria</taxon>
        <taxon>Deltaproteobacteria</taxon>
        <taxon>Bradymonadales</taxon>
        <taxon>Bradymonadaceae</taxon>
        <taxon>Bradymonas</taxon>
    </lineage>
</organism>
<keyword evidence="2" id="KW-1185">Reference proteome</keyword>
<evidence type="ECO:0000313" key="1">
    <source>
        <dbReference type="EMBL" id="AWV90923.1"/>
    </source>
</evidence>
<gene>
    <name evidence="1" type="ORF">DN745_16970</name>
</gene>
<dbReference type="RefSeq" id="WP_111336704.1">
    <property type="nucleotide sequence ID" value="NZ_CP030032.1"/>
</dbReference>
<dbReference type="SUPFAM" id="SSF53300">
    <property type="entry name" value="vWA-like"/>
    <property type="match status" value="1"/>
</dbReference>
<dbReference type="PANTHER" id="PTHR37464">
    <property type="entry name" value="BLL2463 PROTEIN"/>
    <property type="match status" value="1"/>
</dbReference>
<dbReference type="EMBL" id="CP030032">
    <property type="protein sequence ID" value="AWV90923.1"/>
    <property type="molecule type" value="Genomic_DNA"/>
</dbReference>
<dbReference type="Pfam" id="PF07584">
    <property type="entry name" value="BatA"/>
    <property type="match status" value="1"/>
</dbReference>